<dbReference type="InterPro" id="IPR010998">
    <property type="entry name" value="Integrase_recombinase_N"/>
</dbReference>
<keyword evidence="2 3" id="KW-0238">DNA-binding</keyword>
<dbReference type="InterPro" id="IPR044068">
    <property type="entry name" value="CB"/>
</dbReference>
<dbReference type="Gene3D" id="1.10.150.130">
    <property type="match status" value="1"/>
</dbReference>
<evidence type="ECO:0000313" key="5">
    <source>
        <dbReference type="EMBL" id="MBQ0935623.1"/>
    </source>
</evidence>
<evidence type="ECO:0000256" key="3">
    <source>
        <dbReference type="PROSITE-ProRule" id="PRU01248"/>
    </source>
</evidence>
<evidence type="ECO:0000256" key="2">
    <source>
        <dbReference type="ARBA" id="ARBA00023125"/>
    </source>
</evidence>
<dbReference type="InterPro" id="IPR004107">
    <property type="entry name" value="Integrase_SAM-like_N"/>
</dbReference>
<dbReference type="Proteomes" id="UP000672097">
    <property type="component" value="Unassembled WGS sequence"/>
</dbReference>
<dbReference type="Pfam" id="PF13495">
    <property type="entry name" value="Phage_int_SAM_4"/>
    <property type="match status" value="1"/>
</dbReference>
<keyword evidence="1" id="KW-0229">DNA integration</keyword>
<dbReference type="RefSeq" id="WP_210808725.1">
    <property type="nucleotide sequence ID" value="NZ_JAGQDG010000003.1"/>
</dbReference>
<sequence>MTTTSRHKMLNAMVVRGLAPRTQEAYVDALARMAKHLKRSPDTLDAAEIDAYMVHLARDCGNCFSTINHVASASRFLFRHV</sequence>
<evidence type="ECO:0000256" key="1">
    <source>
        <dbReference type="ARBA" id="ARBA00022908"/>
    </source>
</evidence>
<gene>
    <name evidence="5" type="ORF">KAK11_09810</name>
</gene>
<dbReference type="EMBL" id="JAGQDG010000003">
    <property type="protein sequence ID" value="MBQ0935623.1"/>
    <property type="molecule type" value="Genomic_DNA"/>
</dbReference>
<feature type="domain" description="Core-binding (CB)" evidence="4">
    <location>
        <begin position="1"/>
        <end position="81"/>
    </location>
</feature>
<protein>
    <submittedName>
        <fullName evidence="5">Phage integrase N-terminal SAM-like domain-containing protein</fullName>
    </submittedName>
</protein>
<keyword evidence="6" id="KW-1185">Reference proteome</keyword>
<dbReference type="PROSITE" id="PS51900">
    <property type="entry name" value="CB"/>
    <property type="match status" value="1"/>
</dbReference>
<reference evidence="5 6" key="1">
    <citation type="submission" date="2021-04" db="EMBL/GenBank/DDBJ databases">
        <title>The genome sequence of type strain Ideonella paludis KCTC 32238.</title>
        <authorList>
            <person name="Liu Y."/>
        </authorList>
    </citation>
    <scope>NUCLEOTIDE SEQUENCE [LARGE SCALE GENOMIC DNA]</scope>
    <source>
        <strain evidence="5 6">KCTC 32238</strain>
    </source>
</reference>
<proteinExistence type="predicted"/>
<name>A0ABS5DWV0_9BURK</name>
<accession>A0ABS5DWV0</accession>
<evidence type="ECO:0000313" key="6">
    <source>
        <dbReference type="Proteomes" id="UP000672097"/>
    </source>
</evidence>
<evidence type="ECO:0000259" key="4">
    <source>
        <dbReference type="PROSITE" id="PS51900"/>
    </source>
</evidence>
<organism evidence="5 6">
    <name type="scientific">Ideonella paludis</name>
    <dbReference type="NCBI Taxonomy" id="1233411"/>
    <lineage>
        <taxon>Bacteria</taxon>
        <taxon>Pseudomonadati</taxon>
        <taxon>Pseudomonadota</taxon>
        <taxon>Betaproteobacteria</taxon>
        <taxon>Burkholderiales</taxon>
        <taxon>Sphaerotilaceae</taxon>
        <taxon>Ideonella</taxon>
    </lineage>
</organism>
<comment type="caution">
    <text evidence="5">The sequence shown here is derived from an EMBL/GenBank/DDBJ whole genome shotgun (WGS) entry which is preliminary data.</text>
</comment>